<gene>
    <name evidence="1" type="ORF">F383_32426</name>
</gene>
<organism evidence="1 2">
    <name type="scientific">Gossypium arboreum</name>
    <name type="common">Tree cotton</name>
    <name type="synonym">Gossypium nanking</name>
    <dbReference type="NCBI Taxonomy" id="29729"/>
    <lineage>
        <taxon>Eukaryota</taxon>
        <taxon>Viridiplantae</taxon>
        <taxon>Streptophyta</taxon>
        <taxon>Embryophyta</taxon>
        <taxon>Tracheophyta</taxon>
        <taxon>Spermatophyta</taxon>
        <taxon>Magnoliopsida</taxon>
        <taxon>eudicotyledons</taxon>
        <taxon>Gunneridae</taxon>
        <taxon>Pentapetalae</taxon>
        <taxon>rosids</taxon>
        <taxon>malvids</taxon>
        <taxon>Malvales</taxon>
        <taxon>Malvaceae</taxon>
        <taxon>Malvoideae</taxon>
        <taxon>Gossypium</taxon>
    </lineage>
</organism>
<protein>
    <submittedName>
        <fullName evidence="1">Uncharacterized protein</fullName>
    </submittedName>
</protein>
<accession>A0A0B0PLW7</accession>
<dbReference type="Proteomes" id="UP000032142">
    <property type="component" value="Unassembled WGS sequence"/>
</dbReference>
<name>A0A0B0PLW7_GOSAR</name>
<sequence length="20" mass="2327">MAYLTIQVSHITIHDNNSLR</sequence>
<evidence type="ECO:0000313" key="1">
    <source>
        <dbReference type="EMBL" id="KHG25429.1"/>
    </source>
</evidence>
<proteinExistence type="predicted"/>
<reference evidence="2" key="1">
    <citation type="submission" date="2014-09" db="EMBL/GenBank/DDBJ databases">
        <authorList>
            <person name="Mudge J."/>
            <person name="Ramaraj T."/>
            <person name="Lindquist I.E."/>
            <person name="Bharti A.K."/>
            <person name="Sundararajan A."/>
            <person name="Cameron C.T."/>
            <person name="Woodward J.E."/>
            <person name="May G.D."/>
            <person name="Brubaker C."/>
            <person name="Broadhvest J."/>
            <person name="Wilkins T.A."/>
        </authorList>
    </citation>
    <scope>NUCLEOTIDE SEQUENCE</scope>
    <source>
        <strain evidence="2">cv. AKA8401</strain>
    </source>
</reference>
<dbReference type="EMBL" id="KN432422">
    <property type="protein sequence ID" value="KHG25429.1"/>
    <property type="molecule type" value="Genomic_DNA"/>
</dbReference>
<evidence type="ECO:0000313" key="2">
    <source>
        <dbReference type="Proteomes" id="UP000032142"/>
    </source>
</evidence>
<keyword evidence="2" id="KW-1185">Reference proteome</keyword>
<dbReference type="AlphaFoldDB" id="A0A0B0PLW7"/>